<dbReference type="CDD" id="cd09272">
    <property type="entry name" value="RNase_HI_RT_Ty1"/>
    <property type="match status" value="1"/>
</dbReference>
<dbReference type="PANTHER" id="PTHR11439:SF440">
    <property type="entry name" value="INTEGRASE CATALYTIC DOMAIN-CONTAINING PROTEIN"/>
    <property type="match status" value="1"/>
</dbReference>
<dbReference type="Pfam" id="PF07727">
    <property type="entry name" value="RVT_2"/>
    <property type="match status" value="2"/>
</dbReference>
<gene>
    <name evidence="3" type="primary">RE1_3107</name>
    <name evidence="3" type="ORF">CK203_024989</name>
</gene>
<organism evidence="3 4">
    <name type="scientific">Vitis vinifera</name>
    <name type="common">Grape</name>
    <dbReference type="NCBI Taxonomy" id="29760"/>
    <lineage>
        <taxon>Eukaryota</taxon>
        <taxon>Viridiplantae</taxon>
        <taxon>Streptophyta</taxon>
        <taxon>Embryophyta</taxon>
        <taxon>Tracheophyta</taxon>
        <taxon>Spermatophyta</taxon>
        <taxon>Magnoliopsida</taxon>
        <taxon>eudicotyledons</taxon>
        <taxon>Gunneridae</taxon>
        <taxon>Pentapetalae</taxon>
        <taxon>rosids</taxon>
        <taxon>Vitales</taxon>
        <taxon>Vitaceae</taxon>
        <taxon>Viteae</taxon>
        <taxon>Vitis</taxon>
    </lineage>
</organism>
<evidence type="ECO:0000313" key="4">
    <source>
        <dbReference type="Proteomes" id="UP000288805"/>
    </source>
</evidence>
<proteinExistence type="predicted"/>
<comment type="caution">
    <text evidence="3">The sequence shown here is derived from an EMBL/GenBank/DDBJ whole genome shotgun (WGS) entry which is preliminary data.</text>
</comment>
<evidence type="ECO:0000256" key="1">
    <source>
        <dbReference type="SAM" id="MobiDB-lite"/>
    </source>
</evidence>
<feature type="compositionally biased region" description="Low complexity" evidence="1">
    <location>
        <begin position="152"/>
        <end position="162"/>
    </location>
</feature>
<dbReference type="InterPro" id="IPR013103">
    <property type="entry name" value="RVT_2"/>
</dbReference>
<feature type="domain" description="Reverse transcriptase Ty1/copia-type" evidence="2">
    <location>
        <begin position="287"/>
        <end position="343"/>
    </location>
</feature>
<protein>
    <submittedName>
        <fullName evidence="3">Retrovirus-related Pol polyprotein from transposon RE1</fullName>
    </submittedName>
</protein>
<dbReference type="PANTHER" id="PTHR11439">
    <property type="entry name" value="GAG-POL-RELATED RETROTRANSPOSON"/>
    <property type="match status" value="1"/>
</dbReference>
<dbReference type="Proteomes" id="UP000288805">
    <property type="component" value="Unassembled WGS sequence"/>
</dbReference>
<dbReference type="AlphaFoldDB" id="A0A438J6W0"/>
<name>A0A438J6W0_VITVI</name>
<dbReference type="EMBL" id="QGNW01000059">
    <property type="protein sequence ID" value="RVX04703.1"/>
    <property type="molecule type" value="Genomic_DNA"/>
</dbReference>
<dbReference type="InterPro" id="IPR043502">
    <property type="entry name" value="DNA/RNA_pol_sf"/>
</dbReference>
<reference evidence="3 4" key="1">
    <citation type="journal article" date="2018" name="PLoS Genet.">
        <title>Population sequencing reveals clonal diversity and ancestral inbreeding in the grapevine cultivar Chardonnay.</title>
        <authorList>
            <person name="Roach M.J."/>
            <person name="Johnson D.L."/>
            <person name="Bohlmann J."/>
            <person name="van Vuuren H.J."/>
            <person name="Jones S.J."/>
            <person name="Pretorius I.S."/>
            <person name="Schmidt S.A."/>
            <person name="Borneman A.R."/>
        </authorList>
    </citation>
    <scope>NUCLEOTIDE SEQUENCE [LARGE SCALE GENOMIC DNA]</scope>
    <source>
        <strain evidence="4">cv. Chardonnay</strain>
        <tissue evidence="3">Leaf</tissue>
    </source>
</reference>
<dbReference type="SUPFAM" id="SSF56672">
    <property type="entry name" value="DNA/RNA polymerases"/>
    <property type="match status" value="1"/>
</dbReference>
<sequence>MYIRGCGKMGYLMGEKKAPAVDDPNYAIWDAENSRQDLDLFNTYECKSAEDGRHHKKTMEDNRIFKFLVGLNVEFEEVRGRIIGRQPLPSIGEVFSEVRREENRRNVSKNGPGVAIEGDKPDQAIIPTTNEAKTSPFTTEQMEHLLALLKSDSTSDTPSVSTAHTGNPPSVPTPIHASSSPVTDLSLPSHFDTSLEISAPEPGLGLAPIVPAQDLDLDLPIALRKRTRACTKHPIAKYISYINLFDNYRAFTTNISKLAVPRNIQEALDEPSWKLVVFEEMNALKKNGTWEVVDLPREKKVVGCKWEFTIKSKADGSVKRYKVKLVAKGFTQTYGIDYQEDFCSCKVVILVVYVDDIVLTGDDCNELEKLKGKFVEEFEIKDLGALKYFLGMEFARSKEGIFVNQRKYVLDLLDETGMLGCKPAETPIEPNVKLQPTKAKNVKDWDRYQRLVGRLIYLSHTRPDIAFLVSMVSQFMHAPRPEHFEVVYRILRYLKETLGGNLVTWQSKKQSVVARSSVEAEFRVVAHGICEIMWIRRLLEELKMTGSSPMKLYCDNKAAISVAHNPVLHDRTKHVEVDKHFIKEKIDNGLVCMTYIPTEEQVVDVFTKGLHKKQFDFLVGKLAMEDIFKPA</sequence>
<feature type="domain" description="Reverse transcriptase Ty1/copia-type" evidence="2">
    <location>
        <begin position="344"/>
        <end position="429"/>
    </location>
</feature>
<evidence type="ECO:0000313" key="3">
    <source>
        <dbReference type="EMBL" id="RVX04703.1"/>
    </source>
</evidence>
<evidence type="ECO:0000259" key="2">
    <source>
        <dbReference type="Pfam" id="PF07727"/>
    </source>
</evidence>
<accession>A0A438J6W0</accession>
<feature type="region of interest" description="Disordered" evidence="1">
    <location>
        <begin position="152"/>
        <end position="183"/>
    </location>
</feature>